<accession>A0A508X105</accession>
<dbReference type="AlphaFoldDB" id="A0A508X105"/>
<proteinExistence type="predicted"/>
<sequence length="64" mass="7613">MKRRFHQTDQLINKSKEYNPELNPAIVCRYWWSGRSMQEVSSLGTRMAWPPAIRNRLRIDAGNH</sequence>
<dbReference type="Proteomes" id="UP000507954">
    <property type="component" value="Unassembled WGS sequence"/>
</dbReference>
<organism evidence="1">
    <name type="scientific">Sinorhizobium medicae</name>
    <dbReference type="NCBI Taxonomy" id="110321"/>
    <lineage>
        <taxon>Bacteria</taxon>
        <taxon>Pseudomonadati</taxon>
        <taxon>Pseudomonadota</taxon>
        <taxon>Alphaproteobacteria</taxon>
        <taxon>Hyphomicrobiales</taxon>
        <taxon>Rhizobiaceae</taxon>
        <taxon>Sinorhizobium/Ensifer group</taxon>
        <taxon>Sinorhizobium</taxon>
    </lineage>
</organism>
<reference evidence="1" key="1">
    <citation type="submission" date="2019-06" db="EMBL/GenBank/DDBJ databases">
        <authorList>
            <person name="Le Quere A."/>
            <person name="Colella S."/>
        </authorList>
    </citation>
    <scope>NUCLEOTIDE SEQUENCE</scope>
    <source>
        <strain evidence="1">EmedicaeMD41</strain>
    </source>
</reference>
<protein>
    <submittedName>
        <fullName evidence="1">Uncharacterized protein</fullName>
    </submittedName>
</protein>
<dbReference type="EMBL" id="CABFNB010000118">
    <property type="protein sequence ID" value="VTZ63498.1"/>
    <property type="molecule type" value="Genomic_DNA"/>
</dbReference>
<gene>
    <name evidence="1" type="ORF">EMEDMD4_500054</name>
</gene>
<evidence type="ECO:0000313" key="1">
    <source>
        <dbReference type="EMBL" id="VTZ63498.1"/>
    </source>
</evidence>
<name>A0A508X105_9HYPH</name>